<feature type="compositionally biased region" description="Low complexity" evidence="4">
    <location>
        <begin position="105"/>
        <end position="119"/>
    </location>
</feature>
<dbReference type="NCBIfam" id="TIGR00756">
    <property type="entry name" value="PPR"/>
    <property type="match status" value="4"/>
</dbReference>
<feature type="repeat" description="PPR" evidence="3">
    <location>
        <begin position="310"/>
        <end position="344"/>
    </location>
</feature>
<feature type="region of interest" description="Disordered" evidence="4">
    <location>
        <begin position="95"/>
        <end position="157"/>
    </location>
</feature>
<comment type="similarity">
    <text evidence="1">Belongs to the PPR family. P subfamily.</text>
</comment>
<proteinExistence type="inferred from homology"/>
<evidence type="ECO:0000256" key="3">
    <source>
        <dbReference type="PROSITE-ProRule" id="PRU00708"/>
    </source>
</evidence>
<dbReference type="Proteomes" id="UP000504607">
    <property type="component" value="Unplaced"/>
</dbReference>
<dbReference type="InterPro" id="IPR011990">
    <property type="entry name" value="TPR-like_helical_dom_sf"/>
</dbReference>
<dbReference type="Pfam" id="PF01535">
    <property type="entry name" value="PPR"/>
    <property type="match status" value="1"/>
</dbReference>
<dbReference type="KEGG" id="egu:105032638"/>
<dbReference type="Pfam" id="PF13041">
    <property type="entry name" value="PPR_2"/>
    <property type="match status" value="2"/>
</dbReference>
<dbReference type="PANTHER" id="PTHR47939">
    <property type="entry name" value="MEMBRANE-ASSOCIATED SALT-INDUCIBLE PROTEIN-LIKE"/>
    <property type="match status" value="1"/>
</dbReference>
<protein>
    <submittedName>
        <fullName evidence="6">Pentatricopeptide repeat-containing protein At3g02650, mitochondrial-like</fullName>
    </submittedName>
</protein>
<name>A0A6I9QA90_ELAGV</name>
<accession>A0A6I9QA90</accession>
<feature type="repeat" description="PPR" evidence="3">
    <location>
        <begin position="521"/>
        <end position="555"/>
    </location>
</feature>
<dbReference type="RefSeq" id="XP_010905436.1">
    <property type="nucleotide sequence ID" value="XM_010907134.2"/>
</dbReference>
<evidence type="ECO:0000313" key="6">
    <source>
        <dbReference type="RefSeq" id="XP_010905436.1"/>
    </source>
</evidence>
<feature type="region of interest" description="Disordered" evidence="4">
    <location>
        <begin position="58"/>
        <end position="79"/>
    </location>
</feature>
<dbReference type="InParanoid" id="A0A6I9QA90"/>
<evidence type="ECO:0000256" key="4">
    <source>
        <dbReference type="SAM" id="MobiDB-lite"/>
    </source>
</evidence>
<sequence length="623" mass="69347">MWRSKAARVFLLRSSSIPRPPRPLLSQCPSKTLTQIPHPTPFPSKWILLTSSHHQDPRFFSSGSEAASREEDGNSSSFDFVESGKAAVDQNSVFGDECDSIPMDSNPSLVSEESGSSSLDFGEVKENSEVEGESSRSSLWEESVRGDDSADVFTPEDTVGGAEDEVAEIDMEQVEKVQFLLQSTSQEQLKSGLNNMDLSLSEAFVARVLQTPLVPAEKLVGFFRWALGNDNSVKSSRNVELLVNGLRSCAELSKMEAYMLWDLVMEIGCERGLLNTQTLSQLIAIFWKLGKARACLEVFNKFDEFGCSPDANTYYFTIEALGRRCMFDTAWPVVERMLNSGSLPDGEKVGKIITFFCRGKKAKEAHLVYLKAKENKIYPPSSCLEVLVGGLSRNHETVLIALELLEDYSGKSRKYANRPFASVVQGLCRTKNLHEAKKLLMRMVDSGPAPGNAVFNYVITALSKEGEMEDAIALMKVMDSRGLRPDVYTYSVIMSGFAKGGLMNEAYKIFCEAKKRHPKLSAVTYHILIRGFYKTEEFEKALECLKEMKEDGLQPNTDEYNKMIQSLCLKALDWCTAEKLLEEMKESGLYLKGITRSLIAAIKGLEEEEIQSRGASLQAFVVG</sequence>
<organism evidence="5 6">
    <name type="scientific">Elaeis guineensis var. tenera</name>
    <name type="common">Oil palm</name>
    <dbReference type="NCBI Taxonomy" id="51953"/>
    <lineage>
        <taxon>Eukaryota</taxon>
        <taxon>Viridiplantae</taxon>
        <taxon>Streptophyta</taxon>
        <taxon>Embryophyta</taxon>
        <taxon>Tracheophyta</taxon>
        <taxon>Spermatophyta</taxon>
        <taxon>Magnoliopsida</taxon>
        <taxon>Liliopsida</taxon>
        <taxon>Arecaceae</taxon>
        <taxon>Arecoideae</taxon>
        <taxon>Cocoseae</taxon>
        <taxon>Elaeidinae</taxon>
        <taxon>Elaeis</taxon>
    </lineage>
</organism>
<dbReference type="SUPFAM" id="SSF81901">
    <property type="entry name" value="HCP-like"/>
    <property type="match status" value="1"/>
</dbReference>
<dbReference type="InterPro" id="IPR050667">
    <property type="entry name" value="PPR-containing_protein"/>
</dbReference>
<dbReference type="InterPro" id="IPR002885">
    <property type="entry name" value="PPR_rpt"/>
</dbReference>
<evidence type="ECO:0000313" key="5">
    <source>
        <dbReference type="Proteomes" id="UP000504607"/>
    </source>
</evidence>
<reference evidence="6" key="1">
    <citation type="submission" date="2025-08" db="UniProtKB">
        <authorList>
            <consortium name="RefSeq"/>
        </authorList>
    </citation>
    <scope>IDENTIFICATION</scope>
</reference>
<keyword evidence="2" id="KW-0677">Repeat</keyword>
<dbReference type="GeneID" id="105032638"/>
<keyword evidence="5" id="KW-1185">Reference proteome</keyword>
<evidence type="ECO:0000256" key="1">
    <source>
        <dbReference type="ARBA" id="ARBA00007626"/>
    </source>
</evidence>
<dbReference type="PROSITE" id="PS51375">
    <property type="entry name" value="PPR"/>
    <property type="match status" value="6"/>
</dbReference>
<evidence type="ECO:0000256" key="2">
    <source>
        <dbReference type="ARBA" id="ARBA00022737"/>
    </source>
</evidence>
<dbReference type="PANTHER" id="PTHR47939:SF10">
    <property type="entry name" value="PENTACOTRIPEPTIDE-REPEAT REGION OF PRORP DOMAIN-CONTAINING PROTEIN"/>
    <property type="match status" value="1"/>
</dbReference>
<feature type="repeat" description="PPR" evidence="3">
    <location>
        <begin position="416"/>
        <end position="450"/>
    </location>
</feature>
<feature type="repeat" description="PPR" evidence="3">
    <location>
        <begin position="451"/>
        <end position="485"/>
    </location>
</feature>
<dbReference type="Gene3D" id="1.25.40.10">
    <property type="entry name" value="Tetratricopeptide repeat domain"/>
    <property type="match status" value="2"/>
</dbReference>
<feature type="repeat" description="PPR" evidence="3">
    <location>
        <begin position="556"/>
        <end position="591"/>
    </location>
</feature>
<feature type="repeat" description="PPR" evidence="3">
    <location>
        <begin position="486"/>
        <end position="520"/>
    </location>
</feature>
<dbReference type="AlphaFoldDB" id="A0A6I9QA90"/>
<dbReference type="OrthoDB" id="185373at2759"/>
<gene>
    <name evidence="6" type="primary">LOC105032638</name>
</gene>